<evidence type="ECO:0000313" key="1">
    <source>
        <dbReference type="EMBL" id="RDH87921.1"/>
    </source>
</evidence>
<dbReference type="AlphaFoldDB" id="A0A370DTN7"/>
<dbReference type="EMBL" id="QFXE01000005">
    <property type="protein sequence ID" value="RDH87921.1"/>
    <property type="molecule type" value="Genomic_DNA"/>
</dbReference>
<keyword evidence="2" id="KW-1185">Reference proteome</keyword>
<gene>
    <name evidence="1" type="ORF">DIZ78_05140</name>
</gene>
<accession>A0A370DTN7</accession>
<evidence type="ECO:0000313" key="2">
    <source>
        <dbReference type="Proteomes" id="UP000254771"/>
    </source>
</evidence>
<comment type="caution">
    <text evidence="1">The sequence shown here is derived from an EMBL/GenBank/DDBJ whole genome shotgun (WGS) entry which is preliminary data.</text>
</comment>
<dbReference type="Proteomes" id="UP000254771">
    <property type="component" value="Unassembled WGS sequence"/>
</dbReference>
<sequence>MTDQEWPFSQDWLQGELRFARRILRLQIDGVRMTSMDIQVAYERLRNISEQLGEDARVQEMLDASEIQKPFEG</sequence>
<protein>
    <submittedName>
        <fullName evidence="1">Uncharacterized protein</fullName>
    </submittedName>
</protein>
<name>A0A370DTN7_9GAMM</name>
<organism evidence="1 2">
    <name type="scientific">endosymbiont of Escarpia spicata</name>
    <dbReference type="NCBI Taxonomy" id="2200908"/>
    <lineage>
        <taxon>Bacteria</taxon>
        <taxon>Pseudomonadati</taxon>
        <taxon>Pseudomonadota</taxon>
        <taxon>Gammaproteobacteria</taxon>
        <taxon>sulfur-oxidizing symbionts</taxon>
    </lineage>
</organism>
<reference evidence="1 2" key="1">
    <citation type="journal article" date="2018" name="ISME J.">
        <title>Endosymbiont genomes yield clues of tubeworm success.</title>
        <authorList>
            <person name="Li Y."/>
            <person name="Liles M.R."/>
            <person name="Halanych K.M."/>
        </authorList>
    </citation>
    <scope>NUCLEOTIDE SEQUENCE [LARGE SCALE GENOMIC DNA]</scope>
    <source>
        <strain evidence="1">A1462</strain>
    </source>
</reference>
<proteinExistence type="predicted"/>